<dbReference type="AlphaFoldDB" id="A0A5B8VM03"/>
<dbReference type="PANTHER" id="PTHR11712:SF306">
    <property type="entry name" value="3-OXOACYL-[ACYL-CARRIER-PROTEIN] SYNTHASE 1"/>
    <property type="match status" value="1"/>
</dbReference>
<comment type="subunit">
    <text evidence="3">Homodimer.</text>
</comment>
<dbReference type="InterPro" id="IPR016039">
    <property type="entry name" value="Thiolase-like"/>
</dbReference>
<evidence type="ECO:0000256" key="3">
    <source>
        <dbReference type="ARBA" id="ARBA00011738"/>
    </source>
</evidence>
<dbReference type="CDD" id="cd00834">
    <property type="entry name" value="KAS_I_II"/>
    <property type="match status" value="1"/>
</dbReference>
<keyword evidence="5" id="KW-0963">Cytoplasm</keyword>
<keyword evidence="7" id="KW-0012">Acyltransferase</keyword>
<evidence type="ECO:0000256" key="1">
    <source>
        <dbReference type="ARBA" id="ARBA00004496"/>
    </source>
</evidence>
<dbReference type="SMART" id="SM00825">
    <property type="entry name" value="PKS_KS"/>
    <property type="match status" value="1"/>
</dbReference>
<dbReference type="InterPro" id="IPR020841">
    <property type="entry name" value="PKS_Beta-ketoAc_synthase_dom"/>
</dbReference>
<evidence type="ECO:0000256" key="5">
    <source>
        <dbReference type="ARBA" id="ARBA00022490"/>
    </source>
</evidence>
<dbReference type="InterPro" id="IPR014031">
    <property type="entry name" value="Ketoacyl_synth_C"/>
</dbReference>
<dbReference type="Gene3D" id="3.40.47.10">
    <property type="match status" value="1"/>
</dbReference>
<evidence type="ECO:0000256" key="9">
    <source>
        <dbReference type="ARBA" id="ARBA00041620"/>
    </source>
</evidence>
<sequence length="427" mass="45233">MEQRVVITGLGVVSPNGVGVEKFTKAIKNGQSGIKFHPELNKLSFRCQIGGVPAISENARQRFLKKHGIEEVFSTGITYGCIAASEAWRDSGLKVRKASESPDYESGCIFGTGSNGIEATHYGIALRESGQDTRKGNPRALPQAINSAVSAFIAKIIGLGGQVTSNASACNTGTEAILMAFDKIKNKQAVRMLVGSSESNSPYVWGPFDSMFATAHGFNDQPKKASRPMDKDASGFVPSSGAGALVIESLSAAKKRGAKIYAEVLGGHINSGGQRGKGTMTIGNVNGMVRCIKNGLKSCQITPDQIDLISGHLSSTIGDITEINAWVSALKRKGTDFPYINSMKSMIGHCLSASGSIESVAAVLQLYNGFIHPSINADQLHPEIASLISHTRVPPTAILDAPLNIVCKISFGFGDVNSCLLLKKYID</sequence>
<dbReference type="GO" id="GO:0004315">
    <property type="term" value="F:3-oxoacyl-[acyl-carrier-protein] synthase activity"/>
    <property type="evidence" value="ECO:0007669"/>
    <property type="project" value="UniProtKB-EC"/>
</dbReference>
<evidence type="ECO:0000256" key="13">
    <source>
        <dbReference type="RuleBase" id="RU003694"/>
    </source>
</evidence>
<organism evidence="15 16">
    <name type="scientific">Arachidicoccus ginsenosidivorans</name>
    <dbReference type="NCBI Taxonomy" id="496057"/>
    <lineage>
        <taxon>Bacteria</taxon>
        <taxon>Pseudomonadati</taxon>
        <taxon>Bacteroidota</taxon>
        <taxon>Chitinophagia</taxon>
        <taxon>Chitinophagales</taxon>
        <taxon>Chitinophagaceae</taxon>
        <taxon>Arachidicoccus</taxon>
    </lineage>
</organism>
<keyword evidence="16" id="KW-1185">Reference proteome</keyword>
<evidence type="ECO:0000256" key="12">
    <source>
        <dbReference type="ARBA" id="ARBA00048506"/>
    </source>
</evidence>
<proteinExistence type="inferred from homology"/>
<protein>
    <recommendedName>
        <fullName evidence="8">3-oxoacyl-[acyl-carrier-protein] synthase 1</fullName>
        <ecNumber evidence="4">2.3.1.41</ecNumber>
    </recommendedName>
    <alternativeName>
        <fullName evidence="9">3-oxoacyl-[acyl-carrier-protein] synthase I</fullName>
    </alternativeName>
    <alternativeName>
        <fullName evidence="10">Beta-ketoacyl-ACP synthase I</fullName>
    </alternativeName>
</protein>
<comment type="catalytic activity">
    <reaction evidence="11">
        <text>(3Z)-decenoyl-[ACP] + malonyl-[ACP] + H(+) = 3-oxo-(5Z)-dodecenoyl-[ACP] + holo-[ACP] + CO2</text>
        <dbReference type="Rhea" id="RHEA:54940"/>
        <dbReference type="Rhea" id="RHEA-COMP:9623"/>
        <dbReference type="Rhea" id="RHEA-COMP:9685"/>
        <dbReference type="Rhea" id="RHEA-COMP:9927"/>
        <dbReference type="Rhea" id="RHEA-COMP:14042"/>
        <dbReference type="ChEBI" id="CHEBI:15378"/>
        <dbReference type="ChEBI" id="CHEBI:16526"/>
        <dbReference type="ChEBI" id="CHEBI:64479"/>
        <dbReference type="ChEBI" id="CHEBI:78449"/>
        <dbReference type="ChEBI" id="CHEBI:78798"/>
        <dbReference type="ChEBI" id="CHEBI:138410"/>
    </reaction>
    <physiologicalReaction direction="left-to-right" evidence="11">
        <dbReference type="Rhea" id="RHEA:54941"/>
    </physiologicalReaction>
</comment>
<dbReference type="InterPro" id="IPR000794">
    <property type="entry name" value="Beta-ketoacyl_synthase"/>
</dbReference>
<dbReference type="KEGG" id="agi:FSB73_05835"/>
<evidence type="ECO:0000256" key="6">
    <source>
        <dbReference type="ARBA" id="ARBA00022679"/>
    </source>
</evidence>
<evidence type="ECO:0000313" key="15">
    <source>
        <dbReference type="EMBL" id="QEC71268.1"/>
    </source>
</evidence>
<dbReference type="Pfam" id="PF00109">
    <property type="entry name" value="ketoacyl-synt"/>
    <property type="match status" value="1"/>
</dbReference>
<dbReference type="EC" id="2.3.1.41" evidence="4"/>
<name>A0A5B8VM03_9BACT</name>
<evidence type="ECO:0000256" key="10">
    <source>
        <dbReference type="ARBA" id="ARBA00042143"/>
    </source>
</evidence>
<dbReference type="RefSeq" id="WP_146780542.1">
    <property type="nucleotide sequence ID" value="NZ_CP042434.1"/>
</dbReference>
<evidence type="ECO:0000256" key="7">
    <source>
        <dbReference type="ARBA" id="ARBA00023315"/>
    </source>
</evidence>
<dbReference type="GO" id="GO:0006633">
    <property type="term" value="P:fatty acid biosynthetic process"/>
    <property type="evidence" value="ECO:0007669"/>
    <property type="project" value="TreeGrafter"/>
</dbReference>
<keyword evidence="6 13" id="KW-0808">Transferase</keyword>
<dbReference type="Proteomes" id="UP000321291">
    <property type="component" value="Chromosome"/>
</dbReference>
<evidence type="ECO:0000256" key="11">
    <source>
        <dbReference type="ARBA" id="ARBA00048121"/>
    </source>
</evidence>
<dbReference type="OrthoDB" id="9808669at2"/>
<dbReference type="EMBL" id="CP042434">
    <property type="protein sequence ID" value="QEC71268.1"/>
    <property type="molecule type" value="Genomic_DNA"/>
</dbReference>
<dbReference type="SUPFAM" id="SSF53901">
    <property type="entry name" value="Thiolase-like"/>
    <property type="match status" value="2"/>
</dbReference>
<dbReference type="Pfam" id="PF02801">
    <property type="entry name" value="Ketoacyl-synt_C"/>
    <property type="match status" value="1"/>
</dbReference>
<evidence type="ECO:0000256" key="4">
    <source>
        <dbReference type="ARBA" id="ARBA00013191"/>
    </source>
</evidence>
<evidence type="ECO:0000313" key="16">
    <source>
        <dbReference type="Proteomes" id="UP000321291"/>
    </source>
</evidence>
<evidence type="ECO:0000256" key="2">
    <source>
        <dbReference type="ARBA" id="ARBA00008467"/>
    </source>
</evidence>
<evidence type="ECO:0000256" key="8">
    <source>
        <dbReference type="ARBA" id="ARBA00039450"/>
    </source>
</evidence>
<dbReference type="GO" id="GO:0005829">
    <property type="term" value="C:cytosol"/>
    <property type="evidence" value="ECO:0007669"/>
    <property type="project" value="TreeGrafter"/>
</dbReference>
<accession>A0A5B8VM03</accession>
<gene>
    <name evidence="15" type="ORF">FSB73_05835</name>
</gene>
<dbReference type="PANTHER" id="PTHR11712">
    <property type="entry name" value="POLYKETIDE SYNTHASE-RELATED"/>
    <property type="match status" value="1"/>
</dbReference>
<reference evidence="15 16" key="1">
    <citation type="journal article" date="2017" name="Int. J. Syst. Evol. Microbiol.">
        <title>Arachidicoccus ginsenosidivorans sp. nov., with ginsenoside-converting activity isolated from ginseng cultivating soil.</title>
        <authorList>
            <person name="Siddiqi M.Z."/>
            <person name="Aslam Z."/>
            <person name="Im W.T."/>
        </authorList>
    </citation>
    <scope>NUCLEOTIDE SEQUENCE [LARGE SCALE GENOMIC DNA]</scope>
    <source>
        <strain evidence="15 16">Gsoil 809</strain>
    </source>
</reference>
<evidence type="ECO:0000259" key="14">
    <source>
        <dbReference type="PROSITE" id="PS52004"/>
    </source>
</evidence>
<dbReference type="PROSITE" id="PS52004">
    <property type="entry name" value="KS3_2"/>
    <property type="match status" value="1"/>
</dbReference>
<comment type="similarity">
    <text evidence="2 13">Belongs to the thiolase-like superfamily. Beta-ketoacyl-ACP synthases family.</text>
</comment>
<dbReference type="InterPro" id="IPR014030">
    <property type="entry name" value="Ketoacyl_synth_N"/>
</dbReference>
<feature type="domain" description="Ketosynthase family 3 (KS3)" evidence="14">
    <location>
        <begin position="2"/>
        <end position="424"/>
    </location>
</feature>
<comment type="subcellular location">
    <subcellularLocation>
        <location evidence="1">Cytoplasm</location>
    </subcellularLocation>
</comment>
<comment type="catalytic activity">
    <reaction evidence="12">
        <text>a fatty acyl-[ACP] + malonyl-[ACP] + H(+) = a 3-oxoacyl-[ACP] + holo-[ACP] + CO2</text>
        <dbReference type="Rhea" id="RHEA:22836"/>
        <dbReference type="Rhea" id="RHEA-COMP:9623"/>
        <dbReference type="Rhea" id="RHEA-COMP:9685"/>
        <dbReference type="Rhea" id="RHEA-COMP:9916"/>
        <dbReference type="Rhea" id="RHEA-COMP:14125"/>
        <dbReference type="ChEBI" id="CHEBI:15378"/>
        <dbReference type="ChEBI" id="CHEBI:16526"/>
        <dbReference type="ChEBI" id="CHEBI:64479"/>
        <dbReference type="ChEBI" id="CHEBI:78449"/>
        <dbReference type="ChEBI" id="CHEBI:78776"/>
        <dbReference type="ChEBI" id="CHEBI:138651"/>
        <dbReference type="EC" id="2.3.1.41"/>
    </reaction>
    <physiologicalReaction direction="left-to-right" evidence="12">
        <dbReference type="Rhea" id="RHEA:22837"/>
    </physiologicalReaction>
</comment>